<accession>A0AB37ZE11</accession>
<dbReference type="AlphaFoldDB" id="A0AB37ZE11"/>
<dbReference type="EMBL" id="FMTL01000003">
    <property type="protein sequence ID" value="SCW79107.1"/>
    <property type="molecule type" value="Genomic_DNA"/>
</dbReference>
<feature type="transmembrane region" description="Helical" evidence="1">
    <location>
        <begin position="12"/>
        <end position="35"/>
    </location>
</feature>
<name>A0AB37ZE11_9PSED</name>
<keyword evidence="1" id="KW-0472">Membrane</keyword>
<dbReference type="Proteomes" id="UP000242418">
    <property type="component" value="Unassembled WGS sequence"/>
</dbReference>
<dbReference type="RefSeq" id="WP_090255019.1">
    <property type="nucleotide sequence ID" value="NZ_FMTL01000003.1"/>
</dbReference>
<evidence type="ECO:0000313" key="2">
    <source>
        <dbReference type="EMBL" id="SCW79107.1"/>
    </source>
</evidence>
<gene>
    <name evidence="2" type="ORF">SAMN05216370_3586</name>
</gene>
<keyword evidence="1" id="KW-0812">Transmembrane</keyword>
<organism evidence="2 3">
    <name type="scientific">Pseudomonas peli</name>
    <dbReference type="NCBI Taxonomy" id="592361"/>
    <lineage>
        <taxon>Bacteria</taxon>
        <taxon>Pseudomonadati</taxon>
        <taxon>Pseudomonadota</taxon>
        <taxon>Gammaproteobacteria</taxon>
        <taxon>Pseudomonadales</taxon>
        <taxon>Pseudomonadaceae</taxon>
        <taxon>Pseudomonas</taxon>
    </lineage>
</organism>
<proteinExistence type="predicted"/>
<reference evidence="2 3" key="1">
    <citation type="submission" date="2016-10" db="EMBL/GenBank/DDBJ databases">
        <authorList>
            <person name="Varghese N."/>
            <person name="Submissions S."/>
        </authorList>
    </citation>
    <scope>NUCLEOTIDE SEQUENCE [LARGE SCALE GENOMIC DNA]</scope>
    <source>
        <strain evidence="2 3">DSM 17833</strain>
    </source>
</reference>
<protein>
    <submittedName>
        <fullName evidence="2">Uncharacterized protein</fullName>
    </submittedName>
</protein>
<comment type="caution">
    <text evidence="2">The sequence shown here is derived from an EMBL/GenBank/DDBJ whole genome shotgun (WGS) entry which is preliminary data.</text>
</comment>
<evidence type="ECO:0000313" key="3">
    <source>
        <dbReference type="Proteomes" id="UP000242418"/>
    </source>
</evidence>
<evidence type="ECO:0000256" key="1">
    <source>
        <dbReference type="SAM" id="Phobius"/>
    </source>
</evidence>
<keyword evidence="1" id="KW-1133">Transmembrane helix</keyword>
<sequence length="91" mass="9986">MSTTLSRTNARLQGFLLGLNGAYLGCVLLGGLLPSWPFNGLFTPAAAIALLLQDLQYALLTSVQVPYYLVWARIGALALLSLWLFYFFAED</sequence>
<feature type="transmembrane region" description="Helical" evidence="1">
    <location>
        <begin position="67"/>
        <end position="89"/>
    </location>
</feature>
<keyword evidence="3" id="KW-1185">Reference proteome</keyword>